<gene>
    <name evidence="2" type="ORF">EDC28_10663</name>
</gene>
<dbReference type="PANTHER" id="PTHR30199:SF0">
    <property type="entry name" value="INNER MEMBRANE PROTEIN YDCO"/>
    <property type="match status" value="1"/>
</dbReference>
<dbReference type="PANTHER" id="PTHR30199">
    <property type="entry name" value="MFS FAMILY TRANSPORTER, PREDICTED SUBSTRATE BENZOATE"/>
    <property type="match status" value="1"/>
</dbReference>
<keyword evidence="3" id="KW-1185">Reference proteome</keyword>
<feature type="transmembrane region" description="Helical" evidence="1">
    <location>
        <begin position="290"/>
        <end position="312"/>
    </location>
</feature>
<evidence type="ECO:0000313" key="3">
    <source>
        <dbReference type="Proteomes" id="UP000268033"/>
    </source>
</evidence>
<feature type="transmembrane region" description="Helical" evidence="1">
    <location>
        <begin position="168"/>
        <end position="187"/>
    </location>
</feature>
<dbReference type="Proteomes" id="UP000268033">
    <property type="component" value="Unassembled WGS sequence"/>
</dbReference>
<dbReference type="AlphaFoldDB" id="A0A3N1PJV2"/>
<dbReference type="RefSeq" id="WP_123421734.1">
    <property type="nucleotide sequence ID" value="NZ_RJUL01000006.1"/>
</dbReference>
<dbReference type="GO" id="GO:0005886">
    <property type="term" value="C:plasma membrane"/>
    <property type="evidence" value="ECO:0007669"/>
    <property type="project" value="TreeGrafter"/>
</dbReference>
<dbReference type="NCBIfam" id="TIGR00843">
    <property type="entry name" value="benE"/>
    <property type="match status" value="1"/>
</dbReference>
<dbReference type="Pfam" id="PF03594">
    <property type="entry name" value="BenE"/>
    <property type="match status" value="1"/>
</dbReference>
<keyword evidence="1" id="KW-0812">Transmembrane</keyword>
<reference evidence="2 3" key="1">
    <citation type="submission" date="2018-11" db="EMBL/GenBank/DDBJ databases">
        <title>Genomic Encyclopedia of Type Strains, Phase IV (KMG-IV): sequencing the most valuable type-strain genomes for metagenomic binning, comparative biology and taxonomic classification.</title>
        <authorList>
            <person name="Goeker M."/>
        </authorList>
    </citation>
    <scope>NUCLEOTIDE SEQUENCE [LARGE SCALE GENOMIC DNA]</scope>
    <source>
        <strain evidence="2 3">DSM 21945</strain>
    </source>
</reference>
<name>A0A3N1PJV2_9GAMM</name>
<feature type="transmembrane region" description="Helical" evidence="1">
    <location>
        <begin position="246"/>
        <end position="270"/>
    </location>
</feature>
<organism evidence="2 3">
    <name type="scientific">Gallaecimonas pentaromativorans</name>
    <dbReference type="NCBI Taxonomy" id="584787"/>
    <lineage>
        <taxon>Bacteria</taxon>
        <taxon>Pseudomonadati</taxon>
        <taxon>Pseudomonadota</taxon>
        <taxon>Gammaproteobacteria</taxon>
        <taxon>Enterobacterales</taxon>
        <taxon>Gallaecimonadaceae</taxon>
        <taxon>Gallaecimonas</taxon>
    </lineage>
</organism>
<evidence type="ECO:0000313" key="2">
    <source>
        <dbReference type="EMBL" id="ROQ24816.1"/>
    </source>
</evidence>
<feature type="transmembrane region" description="Helical" evidence="1">
    <location>
        <begin position="144"/>
        <end position="161"/>
    </location>
</feature>
<feature type="transmembrane region" description="Helical" evidence="1">
    <location>
        <begin position="360"/>
        <end position="382"/>
    </location>
</feature>
<protein>
    <submittedName>
        <fullName evidence="2">Benzoate membrane transport protein</fullName>
    </submittedName>
</protein>
<dbReference type="EMBL" id="RJUL01000006">
    <property type="protein sequence ID" value="ROQ24816.1"/>
    <property type="molecule type" value="Genomic_DNA"/>
</dbReference>
<keyword evidence="1" id="KW-1133">Transmembrane helix</keyword>
<comment type="caution">
    <text evidence="2">The sequence shown here is derived from an EMBL/GenBank/DDBJ whole genome shotgun (WGS) entry which is preliminary data.</text>
</comment>
<feature type="transmembrane region" description="Helical" evidence="1">
    <location>
        <begin position="319"/>
        <end position="340"/>
    </location>
</feature>
<keyword evidence="1" id="KW-0472">Membrane</keyword>
<sequence>MRRQFFSLSHLSAGFVAVVVGFTSSVAIIFQAARAAGANEGQISSWILALGLGMALTSAGFSLRYKVPVLTAWSTPGAALLVTALSGHSLAEAYGAFVVSALLILASGLTGWFEKVMDRIPMPLANAMLAGILVQFGTGIFTELAASPWLVGGMLLVYLPAKRWLPRYAMLLVLLVGVGLALLLGLFHGPALSLTLATPQWVTPQFTLSGILGVALPLFLVTMASQNLPGVAVLRSHRFEVPISKVLTGTGLVNLLLAPFGGFAFNLAAITAAICMGEEAGQEPRQRYKAAVAAGVFYLLAGLFGASIVALFAAMPKALVMALAGLALLGTIAGSLKGALADSASTEPALITFLVTASGMSLWGIGSAFWGLVIGGLSLVFFSRR</sequence>
<feature type="transmembrane region" description="Helical" evidence="1">
    <location>
        <begin position="93"/>
        <end position="113"/>
    </location>
</feature>
<evidence type="ECO:0000256" key="1">
    <source>
        <dbReference type="SAM" id="Phobius"/>
    </source>
</evidence>
<feature type="transmembrane region" description="Helical" evidence="1">
    <location>
        <begin position="43"/>
        <end position="63"/>
    </location>
</feature>
<feature type="transmembrane region" description="Helical" evidence="1">
    <location>
        <begin position="207"/>
        <end position="225"/>
    </location>
</feature>
<dbReference type="InterPro" id="IPR004711">
    <property type="entry name" value="Benzoate_Transporter"/>
</dbReference>
<accession>A0A3N1PJV2</accession>
<proteinExistence type="predicted"/>
<dbReference type="GO" id="GO:0042925">
    <property type="term" value="F:benzoate transmembrane transporter activity"/>
    <property type="evidence" value="ECO:0007669"/>
    <property type="project" value="InterPro"/>
</dbReference>